<name>A0A504Z095_FASGI</name>
<reference evidence="1 2" key="1">
    <citation type="submission" date="2019-04" db="EMBL/GenBank/DDBJ databases">
        <title>Annotation for the trematode Fasciola gigantica.</title>
        <authorList>
            <person name="Choi Y.-J."/>
        </authorList>
    </citation>
    <scope>NUCLEOTIDE SEQUENCE [LARGE SCALE GENOMIC DNA]</scope>
    <source>
        <strain evidence="1">Uganda_cow_1</strain>
    </source>
</reference>
<dbReference type="Proteomes" id="UP000316759">
    <property type="component" value="Unassembled WGS sequence"/>
</dbReference>
<dbReference type="AlphaFoldDB" id="A0A504Z095"/>
<evidence type="ECO:0000313" key="2">
    <source>
        <dbReference type="Proteomes" id="UP000316759"/>
    </source>
</evidence>
<protein>
    <submittedName>
        <fullName evidence="1">Uncharacterized protein</fullName>
    </submittedName>
</protein>
<accession>A0A504Z095</accession>
<gene>
    <name evidence="1" type="ORF">FGIG_07917</name>
</gene>
<dbReference type="EMBL" id="SUNJ01005762">
    <property type="protein sequence ID" value="TPP63368.1"/>
    <property type="molecule type" value="Genomic_DNA"/>
</dbReference>
<proteinExistence type="predicted"/>
<organism evidence="1 2">
    <name type="scientific">Fasciola gigantica</name>
    <name type="common">Giant liver fluke</name>
    <dbReference type="NCBI Taxonomy" id="46835"/>
    <lineage>
        <taxon>Eukaryota</taxon>
        <taxon>Metazoa</taxon>
        <taxon>Spiralia</taxon>
        <taxon>Lophotrochozoa</taxon>
        <taxon>Platyhelminthes</taxon>
        <taxon>Trematoda</taxon>
        <taxon>Digenea</taxon>
        <taxon>Plagiorchiida</taxon>
        <taxon>Echinostomata</taxon>
        <taxon>Echinostomatoidea</taxon>
        <taxon>Fasciolidae</taxon>
        <taxon>Fasciola</taxon>
    </lineage>
</organism>
<sequence length="107" mass="12158">MNVQIRIYSHPPSASLDILNKFRVIRKQNLSDHRMLGQTLACTEDLLKEIRLGLHPSNVKCFELSVEHFIGQLVNAVTSNYHARGQHSVCPTSVLLPYQHTDNMSCM</sequence>
<comment type="caution">
    <text evidence="1">The sequence shown here is derived from an EMBL/GenBank/DDBJ whole genome shotgun (WGS) entry which is preliminary data.</text>
</comment>
<evidence type="ECO:0000313" key="1">
    <source>
        <dbReference type="EMBL" id="TPP63368.1"/>
    </source>
</evidence>
<dbReference type="OrthoDB" id="2339771at2759"/>
<keyword evidence="2" id="KW-1185">Reference proteome</keyword>
<dbReference type="STRING" id="46835.A0A504Z095"/>